<dbReference type="GO" id="GO:0016787">
    <property type="term" value="F:hydrolase activity"/>
    <property type="evidence" value="ECO:0007669"/>
    <property type="project" value="UniProtKB-KW"/>
</dbReference>
<evidence type="ECO:0000256" key="1">
    <source>
        <dbReference type="ARBA" id="ARBA00004651"/>
    </source>
</evidence>
<evidence type="ECO:0000313" key="10">
    <source>
        <dbReference type="EMBL" id="PST41411.1"/>
    </source>
</evidence>
<feature type="transmembrane region" description="Helical" evidence="7">
    <location>
        <begin position="141"/>
        <end position="158"/>
    </location>
</feature>
<reference evidence="9" key="3">
    <citation type="submission" date="2021-10" db="EMBL/GenBank/DDBJ databases">
        <title>Collection of gut derived symbiotic bacterial strains cultured from healthy donors.</title>
        <authorList>
            <person name="Lin H."/>
            <person name="Littmann E."/>
            <person name="Kohout C."/>
            <person name="Pamer E.G."/>
        </authorList>
    </citation>
    <scope>NUCLEOTIDE SEQUENCE</scope>
    <source>
        <strain evidence="9">DFI.4.48</strain>
    </source>
</reference>
<organism evidence="10 11">
    <name type="scientific">Faecalibacillus faecis</name>
    <dbReference type="NCBI Taxonomy" id="1982628"/>
    <lineage>
        <taxon>Bacteria</taxon>
        <taxon>Bacillati</taxon>
        <taxon>Bacillota</taxon>
        <taxon>Erysipelotrichia</taxon>
        <taxon>Erysipelotrichales</taxon>
        <taxon>Coprobacillaceae</taxon>
        <taxon>Faecalibacillus</taxon>
    </lineage>
</organism>
<protein>
    <submittedName>
        <fullName evidence="9 10">PAP2 family protein</fullName>
    </submittedName>
</protein>
<feature type="transmembrane region" description="Helical" evidence="7">
    <location>
        <begin position="119"/>
        <end position="136"/>
    </location>
</feature>
<dbReference type="AlphaFoldDB" id="A0A2T3G1U7"/>
<feature type="transmembrane region" description="Helical" evidence="7">
    <location>
        <begin position="21"/>
        <end position="46"/>
    </location>
</feature>
<feature type="transmembrane region" description="Helical" evidence="7">
    <location>
        <begin position="52"/>
        <end position="73"/>
    </location>
</feature>
<sequence length="159" mass="18132">MKHFYVGINNFIYKHPFIKSCVHFSSLFCPWMVAIFYSLFLLKIVIESPNGFFYLFSKPMMVLICTALLRIFINRPRPYEKYSIKPIGDKRQSGHSFPSIHASLTLSIALTVIKTGPNMGLLLFALAFTITITRLLTGEHYLTDIIASILIALGIYFIS</sequence>
<dbReference type="RefSeq" id="WP_106987530.1">
    <property type="nucleotide sequence ID" value="NZ_DBGCOW010000049.1"/>
</dbReference>
<keyword evidence="2" id="KW-1003">Cell membrane</keyword>
<name>A0A2T3G1U7_9FIRM</name>
<evidence type="ECO:0000259" key="8">
    <source>
        <dbReference type="SMART" id="SM00014"/>
    </source>
</evidence>
<evidence type="ECO:0000256" key="5">
    <source>
        <dbReference type="ARBA" id="ARBA00022989"/>
    </source>
</evidence>
<dbReference type="Pfam" id="PF01569">
    <property type="entry name" value="PAP2"/>
    <property type="match status" value="1"/>
</dbReference>
<keyword evidence="4" id="KW-0378">Hydrolase</keyword>
<accession>A0A2T3G1U7</accession>
<dbReference type="SUPFAM" id="SSF48317">
    <property type="entry name" value="Acid phosphatase/Vanadium-dependent haloperoxidase"/>
    <property type="match status" value="1"/>
</dbReference>
<keyword evidence="11" id="KW-1185">Reference proteome</keyword>
<gene>
    <name evidence="10" type="ORF">C7U55_04535</name>
    <name evidence="9" type="ORF">LJD69_05290</name>
</gene>
<evidence type="ECO:0000256" key="6">
    <source>
        <dbReference type="ARBA" id="ARBA00023136"/>
    </source>
</evidence>
<dbReference type="InterPro" id="IPR000326">
    <property type="entry name" value="PAP2/HPO"/>
</dbReference>
<dbReference type="SMART" id="SM00014">
    <property type="entry name" value="acidPPc"/>
    <property type="match status" value="1"/>
</dbReference>
<keyword evidence="6 7" id="KW-0472">Membrane</keyword>
<evidence type="ECO:0000256" key="3">
    <source>
        <dbReference type="ARBA" id="ARBA00022692"/>
    </source>
</evidence>
<dbReference type="GeneID" id="77470366"/>
<comment type="caution">
    <text evidence="10">The sequence shown here is derived from an EMBL/GenBank/DDBJ whole genome shotgun (WGS) entry which is preliminary data.</text>
</comment>
<evidence type="ECO:0000256" key="4">
    <source>
        <dbReference type="ARBA" id="ARBA00022801"/>
    </source>
</evidence>
<dbReference type="EMBL" id="PYLP01000003">
    <property type="protein sequence ID" value="PST41411.1"/>
    <property type="molecule type" value="Genomic_DNA"/>
</dbReference>
<proteinExistence type="predicted"/>
<reference evidence="10" key="2">
    <citation type="journal article" date="2019" name="Int. J. Syst. Evol. Microbiol.">
        <title>Faecalibacillus intestinalis gen. nov., sp. nov. and Faecalibacillus faecis sp. nov., isolated from human faeces.</title>
        <authorList>
            <person name="Seo B."/>
            <person name="Jeon K."/>
            <person name="Baek I."/>
            <person name="Lee Y.M."/>
            <person name="Baek K."/>
            <person name="Ko G."/>
        </authorList>
    </citation>
    <scope>NUCLEOTIDE SEQUENCE</scope>
    <source>
        <strain evidence="10">SNUG30370</strain>
    </source>
</reference>
<feature type="domain" description="Phosphatidic acid phosphatase type 2/haloperoxidase" evidence="8">
    <location>
        <begin position="50"/>
        <end position="159"/>
    </location>
</feature>
<keyword evidence="5 7" id="KW-1133">Transmembrane helix</keyword>
<dbReference type="Proteomes" id="UP000241201">
    <property type="component" value="Unassembled WGS sequence"/>
</dbReference>
<dbReference type="EMBL" id="JAJDKZ010000011">
    <property type="protein sequence ID" value="MCB8610003.1"/>
    <property type="molecule type" value="Genomic_DNA"/>
</dbReference>
<evidence type="ECO:0000313" key="11">
    <source>
        <dbReference type="Proteomes" id="UP000241201"/>
    </source>
</evidence>
<evidence type="ECO:0000256" key="7">
    <source>
        <dbReference type="SAM" id="Phobius"/>
    </source>
</evidence>
<dbReference type="Gene3D" id="1.20.144.10">
    <property type="entry name" value="Phosphatidic acid phosphatase type 2/haloperoxidase"/>
    <property type="match status" value="1"/>
</dbReference>
<dbReference type="GO" id="GO:0005886">
    <property type="term" value="C:plasma membrane"/>
    <property type="evidence" value="ECO:0007669"/>
    <property type="project" value="UniProtKB-SubCell"/>
</dbReference>
<reference evidence="11" key="1">
    <citation type="submission" date="2018-03" db="EMBL/GenBank/DDBJ databases">
        <title>Lachnoclostridium SNUG30370 gen.nov., sp.nov., isolated from human faeces.</title>
        <authorList>
            <person name="Seo B."/>
            <person name="Jeon K."/>
            <person name="Ko G."/>
        </authorList>
    </citation>
    <scope>NUCLEOTIDE SEQUENCE [LARGE SCALE GENOMIC DNA]</scope>
    <source>
        <strain evidence="11">SNUG30370</strain>
    </source>
</reference>
<dbReference type="CDD" id="cd01610">
    <property type="entry name" value="PAP2_like"/>
    <property type="match status" value="1"/>
</dbReference>
<dbReference type="Proteomes" id="UP001198439">
    <property type="component" value="Unassembled WGS sequence"/>
</dbReference>
<dbReference type="PANTHER" id="PTHR14969">
    <property type="entry name" value="SPHINGOSINE-1-PHOSPHATE PHOSPHOHYDROLASE"/>
    <property type="match status" value="1"/>
</dbReference>
<comment type="subcellular location">
    <subcellularLocation>
        <location evidence="1">Cell membrane</location>
        <topology evidence="1">Multi-pass membrane protein</topology>
    </subcellularLocation>
</comment>
<evidence type="ECO:0000313" key="9">
    <source>
        <dbReference type="EMBL" id="MCB8610003.1"/>
    </source>
</evidence>
<keyword evidence="3 7" id="KW-0812">Transmembrane</keyword>
<dbReference type="InterPro" id="IPR036938">
    <property type="entry name" value="PAP2/HPO_sf"/>
</dbReference>
<dbReference type="PANTHER" id="PTHR14969:SF62">
    <property type="entry name" value="DECAPRENYLPHOSPHORYL-5-PHOSPHORIBOSE PHOSPHATASE RV3807C-RELATED"/>
    <property type="match status" value="1"/>
</dbReference>
<evidence type="ECO:0000256" key="2">
    <source>
        <dbReference type="ARBA" id="ARBA00022475"/>
    </source>
</evidence>